<proteinExistence type="inferred from homology"/>
<dbReference type="EMBL" id="HACM01012030">
    <property type="protein sequence ID" value="CRZ12472.1"/>
    <property type="molecule type" value="Transcribed_RNA"/>
</dbReference>
<comment type="subcellular location">
    <subcellularLocation>
        <location evidence="1">Membrane</location>
        <topology evidence="1">Single-pass type IV membrane protein</topology>
    </subcellularLocation>
</comment>
<feature type="transmembrane region" description="Helical" evidence="6">
    <location>
        <begin position="267"/>
        <end position="288"/>
    </location>
</feature>
<dbReference type="SUPFAM" id="SSF47661">
    <property type="entry name" value="t-snare proteins"/>
    <property type="match status" value="1"/>
</dbReference>
<dbReference type="GO" id="GO:0000149">
    <property type="term" value="F:SNARE binding"/>
    <property type="evidence" value="ECO:0007669"/>
    <property type="project" value="TreeGrafter"/>
</dbReference>
<evidence type="ECO:0000256" key="1">
    <source>
        <dbReference type="ARBA" id="ARBA00004211"/>
    </source>
</evidence>
<dbReference type="SMART" id="SM00397">
    <property type="entry name" value="t_SNARE"/>
    <property type="match status" value="1"/>
</dbReference>
<keyword evidence="4 6" id="KW-1133">Transmembrane helix</keyword>
<dbReference type="Gene3D" id="1.20.5.110">
    <property type="match status" value="1"/>
</dbReference>
<dbReference type="InterPro" id="IPR000727">
    <property type="entry name" value="T_SNARE_dom"/>
</dbReference>
<dbReference type="GO" id="GO:0048278">
    <property type="term" value="P:vesicle docking"/>
    <property type="evidence" value="ECO:0007669"/>
    <property type="project" value="TreeGrafter"/>
</dbReference>
<dbReference type="InterPro" id="IPR010989">
    <property type="entry name" value="SNARE"/>
</dbReference>
<reference evidence="8" key="1">
    <citation type="submission" date="2015-04" db="EMBL/GenBank/DDBJ databases">
        <title>The genome sequence of the plant pathogenic Rhizarian Plasmodiophora brassicae reveals insights in its biotrophic life cycle and the origin of chitin synthesis.</title>
        <authorList>
            <person name="Schwelm A."/>
            <person name="Fogelqvist J."/>
            <person name="Knaust A."/>
            <person name="Julke S."/>
            <person name="Lilja T."/>
            <person name="Dhandapani V."/>
            <person name="Bonilla-Rosso G."/>
            <person name="Karlsson M."/>
            <person name="Shevchenko A."/>
            <person name="Choi S.R."/>
            <person name="Kim H.G."/>
            <person name="Park J.Y."/>
            <person name="Lim Y.P."/>
            <person name="Ludwig-Muller J."/>
            <person name="Dixelius C."/>
        </authorList>
    </citation>
    <scope>NUCLEOTIDE SEQUENCE</scope>
    <source>
        <tissue evidence="8">Potato root galls</tissue>
    </source>
</reference>
<dbReference type="Pfam" id="PF05739">
    <property type="entry name" value="SNARE"/>
    <property type="match status" value="1"/>
</dbReference>
<protein>
    <recommendedName>
        <fullName evidence="7">t-SNARE coiled-coil homology domain-containing protein</fullName>
    </recommendedName>
</protein>
<comment type="similarity">
    <text evidence="2">Belongs to the syntaxin family.</text>
</comment>
<name>A0A0H5RFZ1_9EUKA</name>
<evidence type="ECO:0000256" key="4">
    <source>
        <dbReference type="ARBA" id="ARBA00022989"/>
    </source>
</evidence>
<dbReference type="PROSITE" id="PS50192">
    <property type="entry name" value="T_SNARE"/>
    <property type="match status" value="1"/>
</dbReference>
<dbReference type="GO" id="GO:0005484">
    <property type="term" value="F:SNAP receptor activity"/>
    <property type="evidence" value="ECO:0007669"/>
    <property type="project" value="InterPro"/>
</dbReference>
<dbReference type="PROSITE" id="PS00914">
    <property type="entry name" value="SYNTAXIN"/>
    <property type="match status" value="1"/>
</dbReference>
<dbReference type="InterPro" id="IPR045242">
    <property type="entry name" value="Syntaxin"/>
</dbReference>
<sequence>MAMLMIDTEAGQTTSTIGSVGFAADSSDLAAITRAFQPSNARIHQIETGIKEIDVLEQRSRVEVQEDSQRDIMNELDRVIISIKRDMRFVRSQLDRISQENDVHRQKTPGSVLVQVRTNLINTTERSFHEVVEQYHRAGESFRDQLKERIARQSRIVKENITEYEIETMLQSPSPGTIFQDSIARMDDSTLHVVHDIQTRHKGMLAIEQGLKDIEELFHDMTCMVSLQQETLDVIGNNVERMTTYARDAQENIEKAARHARSSRKKACWSISLLACIIVGIVLAVIFGKKP</sequence>
<evidence type="ECO:0000256" key="3">
    <source>
        <dbReference type="ARBA" id="ARBA00022692"/>
    </source>
</evidence>
<keyword evidence="3 6" id="KW-0812">Transmembrane</keyword>
<dbReference type="PANTHER" id="PTHR19957">
    <property type="entry name" value="SYNTAXIN"/>
    <property type="match status" value="1"/>
</dbReference>
<feature type="domain" description="T-SNARE coiled-coil homology" evidence="7">
    <location>
        <begin position="194"/>
        <end position="256"/>
    </location>
</feature>
<dbReference type="GO" id="GO:0006886">
    <property type="term" value="P:intracellular protein transport"/>
    <property type="evidence" value="ECO:0007669"/>
    <property type="project" value="InterPro"/>
</dbReference>
<evidence type="ECO:0000256" key="6">
    <source>
        <dbReference type="SAM" id="Phobius"/>
    </source>
</evidence>
<evidence type="ECO:0000256" key="2">
    <source>
        <dbReference type="ARBA" id="ARBA00009063"/>
    </source>
</evidence>
<dbReference type="GO" id="GO:0005886">
    <property type="term" value="C:plasma membrane"/>
    <property type="evidence" value="ECO:0007669"/>
    <property type="project" value="TreeGrafter"/>
</dbReference>
<dbReference type="GO" id="GO:0012505">
    <property type="term" value="C:endomembrane system"/>
    <property type="evidence" value="ECO:0007669"/>
    <property type="project" value="TreeGrafter"/>
</dbReference>
<dbReference type="GO" id="GO:0006906">
    <property type="term" value="P:vesicle fusion"/>
    <property type="evidence" value="ECO:0007669"/>
    <property type="project" value="TreeGrafter"/>
</dbReference>
<accession>A0A0H5RFZ1</accession>
<organism evidence="8">
    <name type="scientific">Spongospora subterranea</name>
    <dbReference type="NCBI Taxonomy" id="70186"/>
    <lineage>
        <taxon>Eukaryota</taxon>
        <taxon>Sar</taxon>
        <taxon>Rhizaria</taxon>
        <taxon>Endomyxa</taxon>
        <taxon>Phytomyxea</taxon>
        <taxon>Plasmodiophorida</taxon>
        <taxon>Plasmodiophoridae</taxon>
        <taxon>Spongospora</taxon>
    </lineage>
</organism>
<dbReference type="PANTHER" id="PTHR19957:SF307">
    <property type="entry name" value="PROTEIN SSO1-RELATED"/>
    <property type="match status" value="1"/>
</dbReference>
<dbReference type="Gene3D" id="1.20.58.70">
    <property type="match status" value="1"/>
</dbReference>
<dbReference type="Pfam" id="PF00804">
    <property type="entry name" value="Syntaxin"/>
    <property type="match status" value="1"/>
</dbReference>
<dbReference type="InterPro" id="IPR006012">
    <property type="entry name" value="Syntaxin/epimorphin_CS"/>
</dbReference>
<keyword evidence="5 6" id="KW-0472">Membrane</keyword>
<evidence type="ECO:0000256" key="5">
    <source>
        <dbReference type="ARBA" id="ARBA00023136"/>
    </source>
</evidence>
<evidence type="ECO:0000259" key="7">
    <source>
        <dbReference type="PROSITE" id="PS50192"/>
    </source>
</evidence>
<evidence type="ECO:0000313" key="8">
    <source>
        <dbReference type="EMBL" id="CRZ12472.1"/>
    </source>
</evidence>
<dbReference type="InterPro" id="IPR006011">
    <property type="entry name" value="Syntaxin_N"/>
</dbReference>
<dbReference type="GO" id="GO:0031201">
    <property type="term" value="C:SNARE complex"/>
    <property type="evidence" value="ECO:0007669"/>
    <property type="project" value="TreeGrafter"/>
</dbReference>
<dbReference type="GO" id="GO:0006887">
    <property type="term" value="P:exocytosis"/>
    <property type="evidence" value="ECO:0007669"/>
    <property type="project" value="TreeGrafter"/>
</dbReference>
<dbReference type="AlphaFoldDB" id="A0A0H5RFZ1"/>